<dbReference type="InterPro" id="IPR038765">
    <property type="entry name" value="Papain-like_cys_pep_sf"/>
</dbReference>
<gene>
    <name evidence="6" type="ORF">OKA104_LOCUS25597</name>
</gene>
<comment type="caution">
    <text evidence="6">The sequence shown here is derived from an EMBL/GenBank/DDBJ whole genome shotgun (WGS) entry which is preliminary data.</text>
</comment>
<dbReference type="PROSITE" id="PS51125">
    <property type="entry name" value="NHL"/>
    <property type="match status" value="1"/>
</dbReference>
<proteinExistence type="predicted"/>
<evidence type="ECO:0000313" key="7">
    <source>
        <dbReference type="Proteomes" id="UP000663881"/>
    </source>
</evidence>
<dbReference type="PANTHER" id="PTHR24104">
    <property type="entry name" value="E3 UBIQUITIN-PROTEIN LIGASE NHLRC1-RELATED"/>
    <property type="match status" value="1"/>
</dbReference>
<dbReference type="EMBL" id="CAJOAY010002160">
    <property type="protein sequence ID" value="CAF3926920.1"/>
    <property type="molecule type" value="Genomic_DNA"/>
</dbReference>
<dbReference type="InterPro" id="IPR001258">
    <property type="entry name" value="NHL_repeat"/>
</dbReference>
<evidence type="ECO:0000313" key="6">
    <source>
        <dbReference type="EMBL" id="CAF3926920.1"/>
    </source>
</evidence>
<keyword evidence="4" id="KW-0812">Transmembrane</keyword>
<evidence type="ECO:0000256" key="3">
    <source>
        <dbReference type="SAM" id="MobiDB-lite"/>
    </source>
</evidence>
<evidence type="ECO:0000256" key="1">
    <source>
        <dbReference type="ARBA" id="ARBA00022737"/>
    </source>
</evidence>
<dbReference type="InterPro" id="IPR054759">
    <property type="entry name" value="RickCE_cat"/>
</dbReference>
<sequence>MEDYPNLAYQPLENATVQSILSSRLKEFKQKQSEHFSKSIYALTTVDDRVHGQLQERLEQAKRNYTEERIILIPYNLGNSHWIGLMIEFKINEEIDRAFFIDPVKNSNFKREKLQKLFSEIFPDTILRLRPVQHQVDQIQSARFISENLINAATSFELTEKEENIDNNYTLASLINQTIPATEAKTTTRPATEAETTTRPATKAETTTRPATEAKTATNQISLIRLVYWISIIFCVLIACLYFYDGQLPEKSSPTCTDGIKNYDETDIDCGGETCSEKCLPEQGCRSSSDCTSNNCDTKSKKCLKPKYKKWEQNAITVAGGNGYGQKLNQLDRPEGIFIDKNKNIFIADRWNHRIVEWKYNAKEGQIIAGGNGQGNRMNQLFHPTDVIVGQQSHSIIIADSGNRRVIRWLNQKQQILIDNTDCYGLATDTYGFLYVSDVLKNEVRRWKIGEYKNEGVVVAGGNGKGDQLNQLNRPGFIFVNEDQSVYVSDQDNHRVMKWRKGAKEGIVVAGGNGEGRNLDQLSVPQEIIVDHFGQIYVADCWNNRVMRCYEGKKVEIVVGGNGQGHLLNQLNCPRGLSFDGEGNLYVVDNSNHRIEKFLTIL</sequence>
<dbReference type="Pfam" id="PF22179">
    <property type="entry name" value="RickCE_cat"/>
    <property type="match status" value="1"/>
</dbReference>
<dbReference type="SUPFAM" id="SSF101898">
    <property type="entry name" value="NHL repeat"/>
    <property type="match status" value="1"/>
</dbReference>
<reference evidence="6" key="1">
    <citation type="submission" date="2021-02" db="EMBL/GenBank/DDBJ databases">
        <authorList>
            <person name="Nowell W R."/>
        </authorList>
    </citation>
    <scope>NUCLEOTIDE SEQUENCE</scope>
</reference>
<dbReference type="PANTHER" id="PTHR24104:SF25">
    <property type="entry name" value="PROTEIN LIN-41"/>
    <property type="match status" value="1"/>
</dbReference>
<keyword evidence="4" id="KW-1133">Transmembrane helix</keyword>
<keyword evidence="4" id="KW-0472">Membrane</keyword>
<feature type="region of interest" description="Disordered" evidence="3">
    <location>
        <begin position="182"/>
        <end position="214"/>
    </location>
</feature>
<dbReference type="SUPFAM" id="SSF54001">
    <property type="entry name" value="Cysteine proteinases"/>
    <property type="match status" value="1"/>
</dbReference>
<dbReference type="CDD" id="cd05819">
    <property type="entry name" value="NHL"/>
    <property type="match status" value="1"/>
</dbReference>
<dbReference type="Pfam" id="PF01436">
    <property type="entry name" value="NHL"/>
    <property type="match status" value="2"/>
</dbReference>
<accession>A0A819JA11</accession>
<evidence type="ECO:0000256" key="4">
    <source>
        <dbReference type="SAM" id="Phobius"/>
    </source>
</evidence>
<evidence type="ECO:0000256" key="2">
    <source>
        <dbReference type="PROSITE-ProRule" id="PRU00504"/>
    </source>
</evidence>
<keyword evidence="1" id="KW-0677">Repeat</keyword>
<name>A0A819JA11_9BILA</name>
<dbReference type="AlphaFoldDB" id="A0A819JA11"/>
<feature type="domain" description="RickCE-like catalytic" evidence="5">
    <location>
        <begin position="72"/>
        <end position="166"/>
    </location>
</feature>
<protein>
    <recommendedName>
        <fullName evidence="5">RickCE-like catalytic domain-containing protein</fullName>
    </recommendedName>
</protein>
<dbReference type="Gene3D" id="2.120.10.30">
    <property type="entry name" value="TolB, C-terminal domain"/>
    <property type="match status" value="2"/>
</dbReference>
<feature type="repeat" description="NHL" evidence="2">
    <location>
        <begin position="565"/>
        <end position="601"/>
    </location>
</feature>
<dbReference type="GO" id="GO:0008270">
    <property type="term" value="F:zinc ion binding"/>
    <property type="evidence" value="ECO:0007669"/>
    <property type="project" value="UniProtKB-KW"/>
</dbReference>
<dbReference type="InterPro" id="IPR011042">
    <property type="entry name" value="6-blade_b-propeller_TolB-like"/>
</dbReference>
<dbReference type="InterPro" id="IPR050952">
    <property type="entry name" value="TRIM-NHL_E3_ligases"/>
</dbReference>
<feature type="transmembrane region" description="Helical" evidence="4">
    <location>
        <begin position="226"/>
        <end position="244"/>
    </location>
</feature>
<organism evidence="6 7">
    <name type="scientific">Adineta steineri</name>
    <dbReference type="NCBI Taxonomy" id="433720"/>
    <lineage>
        <taxon>Eukaryota</taxon>
        <taxon>Metazoa</taxon>
        <taxon>Spiralia</taxon>
        <taxon>Gnathifera</taxon>
        <taxon>Rotifera</taxon>
        <taxon>Eurotatoria</taxon>
        <taxon>Bdelloidea</taxon>
        <taxon>Adinetida</taxon>
        <taxon>Adinetidae</taxon>
        <taxon>Adineta</taxon>
    </lineage>
</organism>
<dbReference type="Proteomes" id="UP000663881">
    <property type="component" value="Unassembled WGS sequence"/>
</dbReference>
<evidence type="ECO:0000259" key="5">
    <source>
        <dbReference type="Pfam" id="PF22179"/>
    </source>
</evidence>